<feature type="chain" id="PRO_5043313562" evidence="1">
    <location>
        <begin position="23"/>
        <end position="76"/>
    </location>
</feature>
<dbReference type="AlphaFoldDB" id="A0AAU7JJS4"/>
<evidence type="ECO:0000313" key="2">
    <source>
        <dbReference type="EMBL" id="XBO40446.1"/>
    </source>
</evidence>
<name>A0AAU7JJS4_9HYPH</name>
<feature type="signal peptide" evidence="1">
    <location>
        <begin position="1"/>
        <end position="22"/>
    </location>
</feature>
<gene>
    <name evidence="2" type="ORF">ABEG18_06680</name>
</gene>
<evidence type="ECO:0000256" key="1">
    <source>
        <dbReference type="SAM" id="SignalP"/>
    </source>
</evidence>
<accession>A0AAU7JJS4</accession>
<reference evidence="2" key="1">
    <citation type="submission" date="2024-05" db="EMBL/GenBank/DDBJ databases">
        <authorList>
            <person name="Kim S."/>
            <person name="Heo J."/>
            <person name="Choi H."/>
            <person name="Choi Y."/>
            <person name="Kwon S.-W."/>
            <person name="Kim Y."/>
        </authorList>
    </citation>
    <scope>NUCLEOTIDE SEQUENCE</scope>
    <source>
        <strain evidence="2">KACC 23698</strain>
    </source>
</reference>
<keyword evidence="1" id="KW-0732">Signal</keyword>
<sequence>MRALIATAALLAFSLTTLQALAQTADEERAREAAAIITRDGTVEQYCGQDDSPALPGFTDAETEAACDIIANADED</sequence>
<dbReference type="EMBL" id="CP157484">
    <property type="protein sequence ID" value="XBO40446.1"/>
    <property type="molecule type" value="Genomic_DNA"/>
</dbReference>
<organism evidence="2">
    <name type="scientific">Alsobacter sp. KACC 23698</name>
    <dbReference type="NCBI Taxonomy" id="3149229"/>
    <lineage>
        <taxon>Bacteria</taxon>
        <taxon>Pseudomonadati</taxon>
        <taxon>Pseudomonadota</taxon>
        <taxon>Alphaproteobacteria</taxon>
        <taxon>Hyphomicrobiales</taxon>
        <taxon>Alsobacteraceae</taxon>
        <taxon>Alsobacter</taxon>
    </lineage>
</organism>
<proteinExistence type="predicted"/>
<protein>
    <submittedName>
        <fullName evidence="2">Uncharacterized protein</fullName>
    </submittedName>
</protein>
<dbReference type="RefSeq" id="WP_406857306.1">
    <property type="nucleotide sequence ID" value="NZ_CP157484.1"/>
</dbReference>